<accession>A0ABS8GDK9</accession>
<dbReference type="EMBL" id="JAJEWP010000011">
    <property type="protein sequence ID" value="MCC2618341.1"/>
    <property type="molecule type" value="Genomic_DNA"/>
</dbReference>
<organism evidence="7 8">
    <name type="scientific">Fluctibacter halophilus</name>
    <dbReference type="NCBI Taxonomy" id="226011"/>
    <lineage>
        <taxon>Bacteria</taxon>
        <taxon>Pseudomonadati</taxon>
        <taxon>Pseudomonadota</taxon>
        <taxon>Gammaproteobacteria</taxon>
        <taxon>Alteromonadales</taxon>
        <taxon>Alteromonadaceae</taxon>
        <taxon>Fluctibacter</taxon>
    </lineage>
</organism>
<keyword evidence="4 6" id="KW-1133">Transmembrane helix</keyword>
<evidence type="ECO:0000256" key="1">
    <source>
        <dbReference type="ARBA" id="ARBA00004651"/>
    </source>
</evidence>
<feature type="transmembrane region" description="Helical" evidence="6">
    <location>
        <begin position="258"/>
        <end position="281"/>
    </location>
</feature>
<dbReference type="InterPro" id="IPR002797">
    <property type="entry name" value="Polysacc_synth"/>
</dbReference>
<feature type="transmembrane region" description="Helical" evidence="6">
    <location>
        <begin position="12"/>
        <end position="34"/>
    </location>
</feature>
<evidence type="ECO:0000256" key="3">
    <source>
        <dbReference type="ARBA" id="ARBA00022692"/>
    </source>
</evidence>
<evidence type="ECO:0000313" key="8">
    <source>
        <dbReference type="Proteomes" id="UP001520878"/>
    </source>
</evidence>
<feature type="transmembrane region" description="Helical" evidence="6">
    <location>
        <begin position="362"/>
        <end position="384"/>
    </location>
</feature>
<feature type="transmembrane region" description="Helical" evidence="6">
    <location>
        <begin position="332"/>
        <end position="355"/>
    </location>
</feature>
<feature type="transmembrane region" description="Helical" evidence="6">
    <location>
        <begin position="40"/>
        <end position="63"/>
    </location>
</feature>
<keyword evidence="3 6" id="KW-0812">Transmembrane</keyword>
<dbReference type="InterPro" id="IPR050833">
    <property type="entry name" value="Poly_Biosynth_Transport"/>
</dbReference>
<evidence type="ECO:0000256" key="2">
    <source>
        <dbReference type="ARBA" id="ARBA00022475"/>
    </source>
</evidence>
<keyword evidence="5 6" id="KW-0472">Membrane</keyword>
<feature type="transmembrane region" description="Helical" evidence="6">
    <location>
        <begin position="214"/>
        <end position="235"/>
    </location>
</feature>
<dbReference type="Pfam" id="PF01943">
    <property type="entry name" value="Polysacc_synt"/>
    <property type="match status" value="1"/>
</dbReference>
<sequence length="417" mass="44241">MRSFTFQFVSSLGVRAFGLIAGFLISILIARAYGSENLGQYALFVVHLNLLTVVAKCGLDTWVVREGARFDDREVKAGYVRHSLGLAMVLSLALIGCYALLLISGWLASPSQTVITALFYMLLALPGAVLIRFVLAWLRLKGRTIVANALEGVGVNGALLICLLTVYFSSIWMSNIHPIGLFALCTVGVGAIAAVLSLLRGTRGYTSTGLSNQATLAAGLPFLLVSFSATLNTSIDTLSISHYLPEEDLALYSAAQKLAALLAFPLVVAGSIVAPQFSALFASSQTQTLRTAFIRTSIGISIVSGVGCIIVLTLGEQLLGMWGDSFIDAYDVLIVLGISQLINACCGPLGLLLNMSGYERPVLWITLFNSGLNLLLNATLIPSFGIKGAALATGIVIVLQNVAFFGVVWRNRVLSAA</sequence>
<dbReference type="PANTHER" id="PTHR30250:SF11">
    <property type="entry name" value="O-ANTIGEN TRANSPORTER-RELATED"/>
    <property type="match status" value="1"/>
</dbReference>
<evidence type="ECO:0000256" key="5">
    <source>
        <dbReference type="ARBA" id="ARBA00023136"/>
    </source>
</evidence>
<feature type="transmembrane region" description="Helical" evidence="6">
    <location>
        <begin position="390"/>
        <end position="409"/>
    </location>
</feature>
<feature type="transmembrane region" description="Helical" evidence="6">
    <location>
        <begin position="293"/>
        <end position="312"/>
    </location>
</feature>
<comment type="subcellular location">
    <subcellularLocation>
        <location evidence="1">Cell membrane</location>
        <topology evidence="1">Multi-pass membrane protein</topology>
    </subcellularLocation>
</comment>
<evidence type="ECO:0000256" key="4">
    <source>
        <dbReference type="ARBA" id="ARBA00022989"/>
    </source>
</evidence>
<protein>
    <submittedName>
        <fullName evidence="7">Oligosaccharide flippase family protein</fullName>
    </submittedName>
</protein>
<keyword evidence="2" id="KW-1003">Cell membrane</keyword>
<feature type="transmembrane region" description="Helical" evidence="6">
    <location>
        <begin position="84"/>
        <end position="108"/>
    </location>
</feature>
<comment type="caution">
    <text evidence="7">The sequence shown here is derived from an EMBL/GenBank/DDBJ whole genome shotgun (WGS) entry which is preliminary data.</text>
</comment>
<gene>
    <name evidence="7" type="ORF">LJ739_18960</name>
</gene>
<keyword evidence="8" id="KW-1185">Reference proteome</keyword>
<evidence type="ECO:0000256" key="6">
    <source>
        <dbReference type="SAM" id="Phobius"/>
    </source>
</evidence>
<feature type="transmembrane region" description="Helical" evidence="6">
    <location>
        <begin position="179"/>
        <end position="202"/>
    </location>
</feature>
<reference evidence="7 8" key="1">
    <citation type="submission" date="2021-10" db="EMBL/GenBank/DDBJ databases">
        <title>Draft genome of Aestuariibacter halophilus JC2043.</title>
        <authorList>
            <person name="Emsley S.A."/>
            <person name="Pfannmuller K.M."/>
            <person name="Ushijima B."/>
            <person name="Saw J.H."/>
            <person name="Videau P."/>
        </authorList>
    </citation>
    <scope>NUCLEOTIDE SEQUENCE [LARGE SCALE GENOMIC DNA]</scope>
    <source>
        <strain evidence="7 8">JC2043</strain>
    </source>
</reference>
<feature type="transmembrane region" description="Helical" evidence="6">
    <location>
        <begin position="150"/>
        <end position="173"/>
    </location>
</feature>
<dbReference type="PANTHER" id="PTHR30250">
    <property type="entry name" value="PST FAMILY PREDICTED COLANIC ACID TRANSPORTER"/>
    <property type="match status" value="1"/>
</dbReference>
<dbReference type="Proteomes" id="UP001520878">
    <property type="component" value="Unassembled WGS sequence"/>
</dbReference>
<feature type="transmembrane region" description="Helical" evidence="6">
    <location>
        <begin position="114"/>
        <end position="138"/>
    </location>
</feature>
<dbReference type="RefSeq" id="WP_229163155.1">
    <property type="nucleotide sequence ID" value="NZ_JAJEWP010000011.1"/>
</dbReference>
<evidence type="ECO:0000313" key="7">
    <source>
        <dbReference type="EMBL" id="MCC2618341.1"/>
    </source>
</evidence>
<name>A0ABS8GDK9_9ALTE</name>
<proteinExistence type="predicted"/>